<dbReference type="Pfam" id="PF12849">
    <property type="entry name" value="PBP_like_2"/>
    <property type="match status" value="1"/>
</dbReference>
<dbReference type="PANTHER" id="PTHR30570">
    <property type="entry name" value="PERIPLASMIC PHOSPHATE BINDING COMPONENT OF PHOSPHATE ABC TRANSPORTER"/>
    <property type="match status" value="1"/>
</dbReference>
<evidence type="ECO:0000313" key="5">
    <source>
        <dbReference type="EMBL" id="MBW4657743.1"/>
    </source>
</evidence>
<dbReference type="InterPro" id="IPR050811">
    <property type="entry name" value="Phosphate_ABC_transporter"/>
</dbReference>
<comment type="caution">
    <text evidence="5">The sequence shown here is derived from an EMBL/GenBank/DDBJ whole genome shotgun (WGS) entry which is preliminary data.</text>
</comment>
<evidence type="ECO:0000256" key="3">
    <source>
        <dbReference type="SAM" id="Phobius"/>
    </source>
</evidence>
<dbReference type="SUPFAM" id="SSF53850">
    <property type="entry name" value="Periplasmic binding protein-like II"/>
    <property type="match status" value="1"/>
</dbReference>
<protein>
    <submittedName>
        <fullName evidence="5">PstS family phosphate ABC transporter substrate-binding protein</fullName>
    </submittedName>
</protein>
<gene>
    <name evidence="5" type="ORF">KME15_03650</name>
</gene>
<sequence length="380" mass="40224">MAQKNDTPALIASLLLTLGLIGGGLWWLTQRSGFNLGQVSGAKPTVSSPTAPPTSASAQPQNNANPGNANPGNANPGNANPGSASQDSAKTFAEVQVPSGLFNYGGSTSWAPIRGEVDPEIQKAWSGFQLRYTQPTSGTPGSATGIRMLLNNQLSLAQSSRSLKPEEYQEAQTKGFTLKEIPVAMEGIAIAVHPNLKIPGLTIEQLKGIYTGQITNWSQVGGANLPITPYSRRLEDGGTVEFFVENVLGGGSFGNAVQFSNTTTQALQSVSSDPGGLYYASAPEVIGQCGVEPIAIGRQSNELVAPYQEPLIPASQCPAQRNQINMQALQSGQYPLTRRLFVIVKQDGQADQQAGEAYAKLLLSDQGQELLSQAKFIRIR</sequence>
<name>A0A951UMI5_9CYAN</name>
<feature type="compositionally biased region" description="Low complexity" evidence="2">
    <location>
        <begin position="42"/>
        <end position="85"/>
    </location>
</feature>
<dbReference type="InterPro" id="IPR024370">
    <property type="entry name" value="PBP_domain"/>
</dbReference>
<dbReference type="Proteomes" id="UP000757435">
    <property type="component" value="Unassembled WGS sequence"/>
</dbReference>
<feature type="domain" description="PBP" evidence="4">
    <location>
        <begin position="105"/>
        <end position="365"/>
    </location>
</feature>
<dbReference type="AlphaFoldDB" id="A0A951UMI5"/>
<keyword evidence="3" id="KW-0472">Membrane</keyword>
<dbReference type="CDD" id="cd13566">
    <property type="entry name" value="PBP2_phosphate"/>
    <property type="match status" value="1"/>
</dbReference>
<evidence type="ECO:0000256" key="1">
    <source>
        <dbReference type="ARBA" id="ARBA00022729"/>
    </source>
</evidence>
<keyword evidence="3" id="KW-1133">Transmembrane helix</keyword>
<evidence type="ECO:0000256" key="2">
    <source>
        <dbReference type="SAM" id="MobiDB-lite"/>
    </source>
</evidence>
<evidence type="ECO:0000259" key="4">
    <source>
        <dbReference type="Pfam" id="PF12849"/>
    </source>
</evidence>
<organism evidence="5 6">
    <name type="scientific">Drouetiella hepatica Uher 2000/2452</name>
    <dbReference type="NCBI Taxonomy" id="904376"/>
    <lineage>
        <taxon>Bacteria</taxon>
        <taxon>Bacillati</taxon>
        <taxon>Cyanobacteriota</taxon>
        <taxon>Cyanophyceae</taxon>
        <taxon>Oculatellales</taxon>
        <taxon>Oculatellaceae</taxon>
        <taxon>Drouetiella</taxon>
    </lineage>
</organism>
<dbReference type="PANTHER" id="PTHR30570:SF1">
    <property type="entry name" value="PHOSPHATE-BINDING PROTEIN PSTS"/>
    <property type="match status" value="1"/>
</dbReference>
<feature type="transmembrane region" description="Helical" evidence="3">
    <location>
        <begin position="7"/>
        <end position="28"/>
    </location>
</feature>
<feature type="region of interest" description="Disordered" evidence="2">
    <location>
        <begin position="41"/>
        <end position="88"/>
    </location>
</feature>
<dbReference type="Gene3D" id="3.40.190.10">
    <property type="entry name" value="Periplasmic binding protein-like II"/>
    <property type="match status" value="2"/>
</dbReference>
<dbReference type="EMBL" id="JAHHHD010000002">
    <property type="protein sequence ID" value="MBW4657743.1"/>
    <property type="molecule type" value="Genomic_DNA"/>
</dbReference>
<evidence type="ECO:0000313" key="6">
    <source>
        <dbReference type="Proteomes" id="UP000757435"/>
    </source>
</evidence>
<accession>A0A951UMI5</accession>
<proteinExistence type="predicted"/>
<keyword evidence="3" id="KW-0812">Transmembrane</keyword>
<reference evidence="5" key="1">
    <citation type="submission" date="2021-05" db="EMBL/GenBank/DDBJ databases">
        <authorList>
            <person name="Pietrasiak N."/>
            <person name="Ward R."/>
            <person name="Stajich J.E."/>
            <person name="Kurbessoian T."/>
        </authorList>
    </citation>
    <scope>NUCLEOTIDE SEQUENCE</scope>
    <source>
        <strain evidence="5">UHER 2000/2452</strain>
    </source>
</reference>
<reference evidence="5" key="2">
    <citation type="journal article" date="2022" name="Microbiol. Resour. Announc.">
        <title>Metagenome Sequencing to Explore Phylogenomics of Terrestrial Cyanobacteria.</title>
        <authorList>
            <person name="Ward R.D."/>
            <person name="Stajich J.E."/>
            <person name="Johansen J.R."/>
            <person name="Huntemann M."/>
            <person name="Clum A."/>
            <person name="Foster B."/>
            <person name="Foster B."/>
            <person name="Roux S."/>
            <person name="Palaniappan K."/>
            <person name="Varghese N."/>
            <person name="Mukherjee S."/>
            <person name="Reddy T.B.K."/>
            <person name="Daum C."/>
            <person name="Copeland A."/>
            <person name="Chen I.A."/>
            <person name="Ivanova N.N."/>
            <person name="Kyrpides N.C."/>
            <person name="Shapiro N."/>
            <person name="Eloe-Fadrosh E.A."/>
            <person name="Pietrasiak N."/>
        </authorList>
    </citation>
    <scope>NUCLEOTIDE SEQUENCE</scope>
    <source>
        <strain evidence="5">UHER 2000/2452</strain>
    </source>
</reference>
<keyword evidence="1" id="KW-0732">Signal</keyword>